<dbReference type="Pfam" id="PF00270">
    <property type="entry name" value="DEAD"/>
    <property type="match status" value="1"/>
</dbReference>
<dbReference type="OrthoDB" id="1191041at2759"/>
<keyword evidence="2" id="KW-0547">Nucleotide-binding</keyword>
<dbReference type="Gene3D" id="3.40.50.300">
    <property type="entry name" value="P-loop containing nucleotide triphosphate hydrolases"/>
    <property type="match status" value="2"/>
</dbReference>
<dbReference type="InterPro" id="IPR001650">
    <property type="entry name" value="Helicase_C-like"/>
</dbReference>
<dbReference type="GO" id="GO:0003723">
    <property type="term" value="F:RNA binding"/>
    <property type="evidence" value="ECO:0007669"/>
    <property type="project" value="UniProtKB-KW"/>
</dbReference>
<dbReference type="GO" id="GO:0003724">
    <property type="term" value="F:RNA helicase activity"/>
    <property type="evidence" value="ECO:0007669"/>
    <property type="project" value="UniProtKB-EC"/>
</dbReference>
<evidence type="ECO:0000313" key="11">
    <source>
        <dbReference type="EMBL" id="OAF66972.1"/>
    </source>
</evidence>
<dbReference type="GO" id="GO:0005524">
    <property type="term" value="F:ATP binding"/>
    <property type="evidence" value="ECO:0007669"/>
    <property type="project" value="UniProtKB-KW"/>
</dbReference>
<evidence type="ECO:0000256" key="5">
    <source>
        <dbReference type="ARBA" id="ARBA00022840"/>
    </source>
</evidence>
<dbReference type="GO" id="GO:0016787">
    <property type="term" value="F:hydrolase activity"/>
    <property type="evidence" value="ECO:0007669"/>
    <property type="project" value="UniProtKB-KW"/>
</dbReference>
<evidence type="ECO:0000256" key="1">
    <source>
        <dbReference type="ARBA" id="ARBA00012552"/>
    </source>
</evidence>
<dbReference type="PANTHER" id="PTHR47959:SF21">
    <property type="entry name" value="DEAD-BOX HELICASE 56"/>
    <property type="match status" value="1"/>
</dbReference>
<feature type="domain" description="Helicase ATP-binding" evidence="9">
    <location>
        <begin position="41"/>
        <end position="226"/>
    </location>
</feature>
<dbReference type="AlphaFoldDB" id="A0A177AZR4"/>
<sequence>NGTHGLFNTASVPKLEPVTFGDDAIKNVGWNVTTPIQERAIPLALEGKDLLAHARTGSGKTGAYVIPMLQKLYESKMKKNSFYMNQSIESTFSLVLAPTKELCAQATRDISLLANNSIDLIDILNLSAIENDAERKKLIYQKPLIIISTPAKIVFHLKSKQLIFKNTLKILVADEADLLFTLGYEKDIKFIKSFLPNTYQCFLLSATLNENVEKFTILMNSTPTILTIKQSNLPDPKLLSQYCIKCEQKDKFLLLYCLLKLNLIVGRTIIFVNSIDRCYRLKLFLSQFGISCCVLNSMMPVNSRLHVLEQFNIGLYSTIIASDESISLSQSKNRLNKQKDIEYSVSRGIDFQNVSNVINFDFPKATSAYIHRVGRTARANASGTAISLVSFNEYVLYEMLQKMFLDCNVPDLQCKPYQYKISEIEGFRYRVEDCLKSVTKLMVKNARLEEIKNEMINSKKLKVYLLCLFGDKKLLLKNYFKQNPRDFETLRHDQTHSKLKIQTHLNNIPDYLLPDSLKNVSYSKIPIKKEKFKAKIKNTRKVEKIVK</sequence>
<keyword evidence="4 11" id="KW-0347">Helicase</keyword>
<dbReference type="SMART" id="SM00490">
    <property type="entry name" value="HELICc"/>
    <property type="match status" value="1"/>
</dbReference>
<keyword evidence="12" id="KW-1185">Reference proteome</keyword>
<evidence type="ECO:0000259" key="10">
    <source>
        <dbReference type="PROSITE" id="PS51194"/>
    </source>
</evidence>
<keyword evidence="6" id="KW-0694">RNA-binding</keyword>
<gene>
    <name evidence="11" type="ORF">A3Q56_05307</name>
</gene>
<dbReference type="EMBL" id="LWCA01000779">
    <property type="protein sequence ID" value="OAF66972.1"/>
    <property type="molecule type" value="Genomic_DNA"/>
</dbReference>
<dbReference type="SUPFAM" id="SSF52540">
    <property type="entry name" value="P-loop containing nucleoside triphosphate hydrolases"/>
    <property type="match status" value="1"/>
</dbReference>
<protein>
    <recommendedName>
        <fullName evidence="1">RNA helicase</fullName>
        <ecNumber evidence="1">3.6.4.13</ecNumber>
    </recommendedName>
</protein>
<evidence type="ECO:0000313" key="12">
    <source>
        <dbReference type="Proteomes" id="UP000078046"/>
    </source>
</evidence>
<dbReference type="PROSITE" id="PS51192">
    <property type="entry name" value="HELICASE_ATP_BIND_1"/>
    <property type="match status" value="1"/>
</dbReference>
<evidence type="ECO:0000256" key="3">
    <source>
        <dbReference type="ARBA" id="ARBA00022801"/>
    </source>
</evidence>
<dbReference type="InterPro" id="IPR050079">
    <property type="entry name" value="DEAD_box_RNA_helicase"/>
</dbReference>
<accession>A0A177AZR4</accession>
<evidence type="ECO:0000256" key="8">
    <source>
        <dbReference type="ARBA" id="ARBA00047984"/>
    </source>
</evidence>
<evidence type="ECO:0000259" key="9">
    <source>
        <dbReference type="PROSITE" id="PS51192"/>
    </source>
</evidence>
<keyword evidence="3" id="KW-0378">Hydrolase</keyword>
<evidence type="ECO:0000256" key="4">
    <source>
        <dbReference type="ARBA" id="ARBA00022806"/>
    </source>
</evidence>
<dbReference type="GO" id="GO:0005829">
    <property type="term" value="C:cytosol"/>
    <property type="evidence" value="ECO:0007669"/>
    <property type="project" value="TreeGrafter"/>
</dbReference>
<dbReference type="CDD" id="cd18787">
    <property type="entry name" value="SF2_C_DEAD"/>
    <property type="match status" value="1"/>
</dbReference>
<dbReference type="InterPro" id="IPR011545">
    <property type="entry name" value="DEAD/DEAH_box_helicase_dom"/>
</dbReference>
<dbReference type="InterPro" id="IPR027417">
    <property type="entry name" value="P-loop_NTPase"/>
</dbReference>
<keyword evidence="5" id="KW-0067">ATP-binding</keyword>
<evidence type="ECO:0000256" key="6">
    <source>
        <dbReference type="ARBA" id="ARBA00022884"/>
    </source>
</evidence>
<evidence type="ECO:0000256" key="2">
    <source>
        <dbReference type="ARBA" id="ARBA00022741"/>
    </source>
</evidence>
<dbReference type="Proteomes" id="UP000078046">
    <property type="component" value="Unassembled WGS sequence"/>
</dbReference>
<dbReference type="PROSITE" id="PS51194">
    <property type="entry name" value="HELICASE_CTER"/>
    <property type="match status" value="1"/>
</dbReference>
<feature type="non-terminal residue" evidence="11">
    <location>
        <position position="1"/>
    </location>
</feature>
<feature type="domain" description="Helicase C-terminal" evidence="10">
    <location>
        <begin position="238"/>
        <end position="423"/>
    </location>
</feature>
<comment type="similarity">
    <text evidence="7">Belongs to the DEAD box helicase family. DDX56/DBP9 subfamily.</text>
</comment>
<dbReference type="PANTHER" id="PTHR47959">
    <property type="entry name" value="ATP-DEPENDENT RNA HELICASE RHLE-RELATED"/>
    <property type="match status" value="1"/>
</dbReference>
<organism evidence="11 12">
    <name type="scientific">Intoshia linei</name>
    <dbReference type="NCBI Taxonomy" id="1819745"/>
    <lineage>
        <taxon>Eukaryota</taxon>
        <taxon>Metazoa</taxon>
        <taxon>Spiralia</taxon>
        <taxon>Lophotrochozoa</taxon>
        <taxon>Mesozoa</taxon>
        <taxon>Orthonectida</taxon>
        <taxon>Rhopaluridae</taxon>
        <taxon>Intoshia</taxon>
    </lineage>
</organism>
<evidence type="ECO:0000256" key="7">
    <source>
        <dbReference type="ARBA" id="ARBA00038041"/>
    </source>
</evidence>
<reference evidence="11 12" key="1">
    <citation type="submission" date="2016-04" db="EMBL/GenBank/DDBJ databases">
        <title>The genome of Intoshia linei affirms orthonectids as highly simplified spiralians.</title>
        <authorList>
            <person name="Mikhailov K.V."/>
            <person name="Slusarev G.S."/>
            <person name="Nikitin M.A."/>
            <person name="Logacheva M.D."/>
            <person name="Penin A."/>
            <person name="Aleoshin V."/>
            <person name="Panchin Y.V."/>
        </authorList>
    </citation>
    <scope>NUCLEOTIDE SEQUENCE [LARGE SCALE GENOMIC DNA]</scope>
    <source>
        <strain evidence="11">Intl2013</strain>
        <tissue evidence="11">Whole animal</tissue>
    </source>
</reference>
<name>A0A177AZR4_9BILA</name>
<comment type="catalytic activity">
    <reaction evidence="8">
        <text>ATP + H2O = ADP + phosphate + H(+)</text>
        <dbReference type="Rhea" id="RHEA:13065"/>
        <dbReference type="ChEBI" id="CHEBI:15377"/>
        <dbReference type="ChEBI" id="CHEBI:15378"/>
        <dbReference type="ChEBI" id="CHEBI:30616"/>
        <dbReference type="ChEBI" id="CHEBI:43474"/>
        <dbReference type="ChEBI" id="CHEBI:456216"/>
        <dbReference type="EC" id="3.6.4.13"/>
    </reaction>
</comment>
<dbReference type="InterPro" id="IPR014001">
    <property type="entry name" value="Helicase_ATP-bd"/>
</dbReference>
<proteinExistence type="inferred from homology"/>
<dbReference type="SMART" id="SM00487">
    <property type="entry name" value="DEXDc"/>
    <property type="match status" value="1"/>
</dbReference>
<dbReference type="Pfam" id="PF00271">
    <property type="entry name" value="Helicase_C"/>
    <property type="match status" value="1"/>
</dbReference>
<comment type="caution">
    <text evidence="11">The sequence shown here is derived from an EMBL/GenBank/DDBJ whole genome shotgun (WGS) entry which is preliminary data.</text>
</comment>
<dbReference type="EC" id="3.6.4.13" evidence="1"/>